<keyword evidence="7" id="KW-0408">Iron</keyword>
<organism evidence="13">
    <name type="scientific">marine metagenome</name>
    <dbReference type="NCBI Taxonomy" id="408172"/>
    <lineage>
        <taxon>unclassified sequences</taxon>
        <taxon>metagenomes</taxon>
        <taxon>ecological metagenomes</taxon>
    </lineage>
</organism>
<evidence type="ECO:0000256" key="8">
    <source>
        <dbReference type="ARBA" id="ARBA00023133"/>
    </source>
</evidence>
<accession>A0A382EML6</accession>
<dbReference type="GO" id="GO:0006784">
    <property type="term" value="P:heme A biosynthetic process"/>
    <property type="evidence" value="ECO:0007669"/>
    <property type="project" value="InterPro"/>
</dbReference>
<dbReference type="GO" id="GO:0046872">
    <property type="term" value="F:metal ion binding"/>
    <property type="evidence" value="ECO:0007669"/>
    <property type="project" value="UniProtKB-KW"/>
</dbReference>
<dbReference type="GO" id="GO:0016020">
    <property type="term" value="C:membrane"/>
    <property type="evidence" value="ECO:0007669"/>
    <property type="project" value="UniProtKB-SubCell"/>
</dbReference>
<dbReference type="InterPro" id="IPR003780">
    <property type="entry name" value="COX15/CtaA_fam"/>
</dbReference>
<evidence type="ECO:0000313" key="13">
    <source>
        <dbReference type="EMBL" id="SVB51562.1"/>
    </source>
</evidence>
<keyword evidence="3 12" id="KW-0812">Transmembrane</keyword>
<keyword evidence="5 12" id="KW-1133">Transmembrane helix</keyword>
<dbReference type="Pfam" id="PF02628">
    <property type="entry name" value="COX15-CtaA"/>
    <property type="match status" value="1"/>
</dbReference>
<proteinExistence type="predicted"/>
<feature type="transmembrane region" description="Helical" evidence="12">
    <location>
        <begin position="84"/>
        <end position="102"/>
    </location>
</feature>
<evidence type="ECO:0000256" key="11">
    <source>
        <dbReference type="ARBA" id="ARBA00023444"/>
    </source>
</evidence>
<dbReference type="InterPro" id="IPR050450">
    <property type="entry name" value="COX15/CtaA_HemeA_synthase"/>
</dbReference>
<gene>
    <name evidence="13" type="ORF">METZ01_LOCUS204416</name>
</gene>
<dbReference type="AlphaFoldDB" id="A0A382EML6"/>
<protein>
    <recommendedName>
        <fullName evidence="14">Cytochrome oxidase assembly protein</fullName>
    </recommendedName>
</protein>
<sequence length="312" mass="34642">MKINLNRIFLNFLRLGCLLALVVIILGAYVRLSDAGLGCPDWPGCYGKLIVPEGSISQVEEMNLAYPERLFEKDKAWKEMLHRYLASALGFLILMLAALTWFKPQFLSVRLFSSILLVLVMFQGLLGMWTVTLLLKPVVVMLHLLGGLAILSLLYWKMLQQQSSGGFFVSENSTELLPIVVTALFILFCQISLGGWTSSNYAALACPDFPTCQNMWWPEMNFKEGFTLWQGLGIDYEGGTLNSEARTAIHMTHRIGAIITGIIISYVSFRAILTGAKYLRLTGVVVLILLITQLSLGVANIKFNLPLSIAVA</sequence>
<evidence type="ECO:0000256" key="3">
    <source>
        <dbReference type="ARBA" id="ARBA00022692"/>
    </source>
</evidence>
<dbReference type="GO" id="GO:0016491">
    <property type="term" value="F:oxidoreductase activity"/>
    <property type="evidence" value="ECO:0007669"/>
    <property type="project" value="UniProtKB-KW"/>
</dbReference>
<evidence type="ECO:0000256" key="2">
    <source>
        <dbReference type="ARBA" id="ARBA00022475"/>
    </source>
</evidence>
<evidence type="ECO:0008006" key="14">
    <source>
        <dbReference type="Google" id="ProtNLM"/>
    </source>
</evidence>
<dbReference type="EMBL" id="UINC01045152">
    <property type="protein sequence ID" value="SVB51562.1"/>
    <property type="molecule type" value="Genomic_DNA"/>
</dbReference>
<keyword evidence="8" id="KW-0350">Heme biosynthesis</keyword>
<evidence type="ECO:0000256" key="7">
    <source>
        <dbReference type="ARBA" id="ARBA00023004"/>
    </source>
</evidence>
<keyword evidence="4" id="KW-0479">Metal-binding</keyword>
<evidence type="ECO:0000256" key="4">
    <source>
        <dbReference type="ARBA" id="ARBA00022723"/>
    </source>
</evidence>
<evidence type="ECO:0000256" key="5">
    <source>
        <dbReference type="ARBA" id="ARBA00022989"/>
    </source>
</evidence>
<feature type="transmembrane region" description="Helical" evidence="12">
    <location>
        <begin position="12"/>
        <end position="32"/>
    </location>
</feature>
<feature type="transmembrane region" description="Helical" evidence="12">
    <location>
        <begin position="251"/>
        <end position="269"/>
    </location>
</feature>
<feature type="transmembrane region" description="Helical" evidence="12">
    <location>
        <begin position="109"/>
        <end position="131"/>
    </location>
</feature>
<dbReference type="PANTHER" id="PTHR35457:SF1">
    <property type="entry name" value="HEME A SYNTHASE"/>
    <property type="match status" value="1"/>
</dbReference>
<feature type="transmembrane region" description="Helical" evidence="12">
    <location>
        <begin position="281"/>
        <end position="301"/>
    </location>
</feature>
<keyword evidence="6" id="KW-0560">Oxidoreductase</keyword>
<feature type="non-terminal residue" evidence="13">
    <location>
        <position position="312"/>
    </location>
</feature>
<feature type="transmembrane region" description="Helical" evidence="12">
    <location>
        <begin position="137"/>
        <end position="156"/>
    </location>
</feature>
<keyword evidence="10" id="KW-1015">Disulfide bond</keyword>
<evidence type="ECO:0000256" key="9">
    <source>
        <dbReference type="ARBA" id="ARBA00023136"/>
    </source>
</evidence>
<keyword evidence="9 12" id="KW-0472">Membrane</keyword>
<evidence type="ECO:0000256" key="12">
    <source>
        <dbReference type="SAM" id="Phobius"/>
    </source>
</evidence>
<dbReference type="PANTHER" id="PTHR35457">
    <property type="entry name" value="HEME A SYNTHASE"/>
    <property type="match status" value="1"/>
</dbReference>
<evidence type="ECO:0000256" key="1">
    <source>
        <dbReference type="ARBA" id="ARBA00004141"/>
    </source>
</evidence>
<name>A0A382EML6_9ZZZZ</name>
<feature type="transmembrane region" description="Helical" evidence="12">
    <location>
        <begin position="176"/>
        <end position="193"/>
    </location>
</feature>
<evidence type="ECO:0000256" key="10">
    <source>
        <dbReference type="ARBA" id="ARBA00023157"/>
    </source>
</evidence>
<comment type="pathway">
    <text evidence="11">Porphyrin-containing compound metabolism.</text>
</comment>
<keyword evidence="2" id="KW-1003">Cell membrane</keyword>
<evidence type="ECO:0000256" key="6">
    <source>
        <dbReference type="ARBA" id="ARBA00023002"/>
    </source>
</evidence>
<comment type="subcellular location">
    <subcellularLocation>
        <location evidence="1">Membrane</location>
        <topology evidence="1">Multi-pass membrane protein</topology>
    </subcellularLocation>
</comment>
<reference evidence="13" key="1">
    <citation type="submission" date="2018-05" db="EMBL/GenBank/DDBJ databases">
        <authorList>
            <person name="Lanie J.A."/>
            <person name="Ng W.-L."/>
            <person name="Kazmierczak K.M."/>
            <person name="Andrzejewski T.M."/>
            <person name="Davidsen T.M."/>
            <person name="Wayne K.J."/>
            <person name="Tettelin H."/>
            <person name="Glass J.I."/>
            <person name="Rusch D."/>
            <person name="Podicherti R."/>
            <person name="Tsui H.-C.T."/>
            <person name="Winkler M.E."/>
        </authorList>
    </citation>
    <scope>NUCLEOTIDE SEQUENCE</scope>
</reference>